<protein>
    <recommendedName>
        <fullName evidence="9">RNA-directed RNA polymerase</fullName>
    </recommendedName>
</protein>
<dbReference type="Proteomes" id="UP000663877">
    <property type="component" value="Unassembled WGS sequence"/>
</dbReference>
<evidence type="ECO:0000313" key="6">
    <source>
        <dbReference type="EMBL" id="CAF1153192.1"/>
    </source>
</evidence>
<organism evidence="7 8">
    <name type="scientific">Adineta steineri</name>
    <dbReference type="NCBI Taxonomy" id="433720"/>
    <lineage>
        <taxon>Eukaryota</taxon>
        <taxon>Metazoa</taxon>
        <taxon>Spiralia</taxon>
        <taxon>Gnathifera</taxon>
        <taxon>Rotifera</taxon>
        <taxon>Eurotatoria</taxon>
        <taxon>Bdelloidea</taxon>
        <taxon>Adinetida</taxon>
        <taxon>Adinetidae</taxon>
        <taxon>Adineta</taxon>
    </lineage>
</organism>
<dbReference type="InterPro" id="IPR002589">
    <property type="entry name" value="Macro_dom"/>
</dbReference>
<dbReference type="GO" id="GO:0008270">
    <property type="term" value="F:zinc ion binding"/>
    <property type="evidence" value="ECO:0007669"/>
    <property type="project" value="UniProtKB-KW"/>
</dbReference>
<dbReference type="GO" id="GO:0003950">
    <property type="term" value="F:NAD+ poly-ADP-ribosyltransferase activity"/>
    <property type="evidence" value="ECO:0007669"/>
    <property type="project" value="InterPro"/>
</dbReference>
<feature type="region of interest" description="Disordered" evidence="2">
    <location>
        <begin position="1400"/>
        <end position="1444"/>
    </location>
</feature>
<dbReference type="Pfam" id="PF05183">
    <property type="entry name" value="RdRP"/>
    <property type="match status" value="2"/>
</dbReference>
<dbReference type="SUPFAM" id="SSF56399">
    <property type="entry name" value="ADP-ribosylation"/>
    <property type="match status" value="1"/>
</dbReference>
<feature type="region of interest" description="Disordered" evidence="2">
    <location>
        <begin position="1083"/>
        <end position="1105"/>
    </location>
</feature>
<dbReference type="GO" id="GO:0030422">
    <property type="term" value="P:siRNA processing"/>
    <property type="evidence" value="ECO:0007669"/>
    <property type="project" value="TreeGrafter"/>
</dbReference>
<accession>A0A815GNV8</accession>
<dbReference type="EMBL" id="CAJNOI010000170">
    <property type="protein sequence ID" value="CAF1153192.1"/>
    <property type="molecule type" value="Genomic_DNA"/>
</dbReference>
<dbReference type="InterPro" id="IPR043472">
    <property type="entry name" value="Macro_dom-like"/>
</dbReference>
<evidence type="ECO:0000259" key="4">
    <source>
        <dbReference type="PROSITE" id="PS51059"/>
    </source>
</evidence>
<keyword evidence="8" id="KW-1185">Reference proteome</keyword>
<evidence type="ECO:0000259" key="3">
    <source>
        <dbReference type="PROSITE" id="PS50103"/>
    </source>
</evidence>
<evidence type="ECO:0000313" key="7">
    <source>
        <dbReference type="EMBL" id="CAF1341358.1"/>
    </source>
</evidence>
<evidence type="ECO:0000256" key="2">
    <source>
        <dbReference type="SAM" id="MobiDB-lite"/>
    </source>
</evidence>
<feature type="compositionally biased region" description="Polar residues" evidence="2">
    <location>
        <begin position="1428"/>
        <end position="1441"/>
    </location>
</feature>
<evidence type="ECO:0000259" key="5">
    <source>
        <dbReference type="PROSITE" id="PS51154"/>
    </source>
</evidence>
<dbReference type="SUPFAM" id="SSF52949">
    <property type="entry name" value="Macro domain-like"/>
    <property type="match status" value="1"/>
</dbReference>
<keyword evidence="1" id="KW-0862">Zinc</keyword>
<name>A0A815GNV8_9BILA</name>
<dbReference type="PROSITE" id="PS51154">
    <property type="entry name" value="MACRO"/>
    <property type="match status" value="1"/>
</dbReference>
<dbReference type="EMBL" id="CAJNOM010000306">
    <property type="protein sequence ID" value="CAF1341358.1"/>
    <property type="molecule type" value="Genomic_DNA"/>
</dbReference>
<evidence type="ECO:0008006" key="9">
    <source>
        <dbReference type="Google" id="ProtNLM"/>
    </source>
</evidence>
<dbReference type="SMART" id="SM00506">
    <property type="entry name" value="A1pp"/>
    <property type="match status" value="1"/>
</dbReference>
<gene>
    <name evidence="6" type="ORF">BJG266_LOCUS24211</name>
    <name evidence="7" type="ORF">QVE165_LOCUS33458</name>
</gene>
<dbReference type="InterPro" id="IPR012317">
    <property type="entry name" value="Poly(ADP-ribose)pol_cat_dom"/>
</dbReference>
<proteinExistence type="predicted"/>
<dbReference type="GO" id="GO:0031380">
    <property type="term" value="C:nuclear RNA-directed RNA polymerase complex"/>
    <property type="evidence" value="ECO:0007669"/>
    <property type="project" value="TreeGrafter"/>
</dbReference>
<dbReference type="OrthoDB" id="6133115at2759"/>
<keyword evidence="1" id="KW-0863">Zinc-finger</keyword>
<dbReference type="PROSITE" id="PS50103">
    <property type="entry name" value="ZF_C3H1"/>
    <property type="match status" value="1"/>
</dbReference>
<dbReference type="Proteomes" id="UP000663832">
    <property type="component" value="Unassembled WGS sequence"/>
</dbReference>
<sequence length="2571" mass="294019">MSGLVHCEFKHIPSKRAAEQLASNIETFVRPNTFDKRGIRNCGENGNDKINFTLTREEANKVRDQLANVLPNESSPIWFNIFSNPLDLLMRRSLAATSANIYQQGTTFSASCLFGSLRSYSQFYSHNSFDNKIVKLSFIPSRSIPDTLYIEFEDIRIVIPFVSIQRKNILVNKDNAENGIYVLLPLKYAPNVHRMEPIKGGDKSGKNLNTKSVRICADQQNVEFVTDIAQCSDLVLYFIPPKESAWKFLSYFLIDQSERYHINFSTFKISNWSTEKNKNQIPDPFNYRNASFQDRYALQMLMSLGFLFQDKWAQLTDQELNWNKWNIDERYTLCCYVVEQLCNDHGYDLRRTEKDYNETKKRTDSNMDEQAILVGNKQRLKVASCTLTPLNIIFQPLEVTTGSRALRNPQFGGPERFLLVHFRDEDNRQLRVSSSNIKHRLKNAMLNGIELLNRTFKYMGASTGQMKEMGFWFIDLPPNLKNMKDAHDLLGNFEKIKNISTYIARVGQYFSTTWPIGITLVKVANKSNIRSNDTVYYVYEDTDIKRNDAKGIEYCFTDGIGKISWGLAGRVAQQMHIPLYSKEDIPSAYQIRVAGCKGIVAIDPNSTLNDYYISVRDSMMKFPSDDWNLEICEFARPMTLTLNNQVIRLLSDLGNSDDVFIAFQNRGFTQWEVPEDQQPSAIDIAVQKNASYSLSKDNLITNRIPIPPEDGRNLFGVADETGELKYGECFIQCSLLNATNNGQRKFRVITGPILVTKNPCLWPGDFRQLQAVRNHKLEECMRDVIVFPINGHRPHSNEIAGSDLDGDKYWVYWGDRLRIERNVEPLSYEAAKKTEVSLINQQIIVNHIVESFEAGVILGMIANTHTVVADQHEKHSFSEPCKKLAELFALAVDSPKTGKFVDIAEIRPFQAKYCERWPKFMRKFGKPTYDSDSILEKLFLKAERKYYEWHEKPVINAFPQKIRPIKDSTTMEIQDHKFKIWLDGESSTAAPRIDPKVMPSNRESKNWRVQVTYLPASITIEQLAELVKVPPLRICIPKHQKFNTYFAWINDFHDEQHANNFVLRSSGLTISNLRIKCVAKGPEGNNAIDESSRHLPKNPMDTIPKQTMRTESPQYQNPILERMPQQPQHRNAPEREQLNTPNPEYERELCPDANKGTCHYKTGECKYRHTRCQNYDSCLQSDCRLAHAQRSHGANLSKPRMCLSGITCYNDTCLYQHPDGRSVCADKAQYTNSGCTANHPPCPKECRHGNQCNNTSCKFLHPKRTDTASSTPFINQKVVPQPAKGPVQEIVELNGAQYNFLEFFGDKILNIICNQPGIKDMKIKDGKLQLTGDSSVIANMKYYLKETLHEQYATITFSLKKYLQTKCKRPLLKHFSQKYSVGIFFSQTSSNTSVDTIRVYDQNDNDRDDNQFEDDDDYDDSKSDISNASSNISTKSGNSRPPYTGARRSIQVILCNDSEELLSKATKELQNYSLHKQSWTLTQDEITWILSQSRNEKSFPQKYNPIREQCFQIKNYLTSLTQSGTNSIVQIFINYTNGVWHVIVRGFQDHVKNAVPKIKNWLDDNVKAEIQLPISKVMAIFLRTKALSDIKKLEKTHCIKITVPFSSSHRKHKNDEQDDSDHDYVNLTGSTSRITLAQTHVEDFLESLFEQEKHFPCQTWDVSRNICDIVRMRLKKLQDSDDCEAIGWVKQYTPLERRETKPKITISIVGLNEEAVDDVTEQCQDIVEGYTVWKPSGEDYRAMVNALLVKKIPSLNEFCRQWDAEIQLNRDTSTITIPARSKMIAEEIKEALLSLREEKKIRVERISEFIRIPLNIRRFVDQNIGSLLDEAKYQKIFVESKNPHGLTLHGPSEIIIKFKQTINSIINNIQTKIIPYRLQLTSIESDFMRTHAYELIKCIERETNTNIRDVNAEKIHSSSNKNDDNTNATITAVVNNRGQTIAIEKGDITKAQNVDAIVNAANGTLRHAGGVDKAIAGAAGSALDEECKQLIAKNNGLPIPAGKAVKTTAGRLHFKCIIHAIGPQYIDGNQQERSLLFSCVLKCLQLAENEGFVSVALPAISGKTYGFPLADCTNIVVRAIKQFFADYPQSKLKKIILLDIDDTACNSFAREVSINHNNTVLDNDDDIVDCELPPLTAKWCWQADSYEQTYNDNDIRRIENAFQQYLKDSRSSELMIAVDTSESGATIDYSIHFLSHVKTLVANNPNTLNSRLVCGFQMRKDTRFTRDLIRHPVVLVQQQQQNKGKSVIYRPKPLDSYDTQIIITKECWDITGITKATVDQAQKAIRSAIDSTTISESFSINLDQNLDDHRMVLSQIVAQQHIKIDFQQESTGQLSMILKGLKPNVQEAKLRIALYAQDILKIQVENDDELRIPKEWGDQKEGCNLVDIPKNDPNFVRIENRIKETMPNIKIDKIERIQNVRLWNHYAIRRRELKKELRAMPNLQIELELFHGTRTTPPSEVYNGDYGFDMTFTSSGLWGIGIYFAKNASYSCESYVYTLPNGKKQVFLAQVLTGDVYDCKSDTSLRRPPKKNEKVSNLRYNSVSGDTGGSKVYIVYENRVVYPTYLITFIP</sequence>
<dbReference type="GO" id="GO:0003723">
    <property type="term" value="F:RNA binding"/>
    <property type="evidence" value="ECO:0007669"/>
    <property type="project" value="UniProtKB-KW"/>
</dbReference>
<evidence type="ECO:0000313" key="8">
    <source>
        <dbReference type="Proteomes" id="UP000663832"/>
    </source>
</evidence>
<feature type="domain" description="PARP catalytic" evidence="4">
    <location>
        <begin position="2372"/>
        <end position="2571"/>
    </location>
</feature>
<dbReference type="GO" id="GO:0003968">
    <property type="term" value="F:RNA-directed RNA polymerase activity"/>
    <property type="evidence" value="ECO:0007669"/>
    <property type="project" value="UniProtKB-KW"/>
</dbReference>
<dbReference type="Gene3D" id="3.90.228.10">
    <property type="match status" value="1"/>
</dbReference>
<dbReference type="PANTHER" id="PTHR23079">
    <property type="entry name" value="RNA-DEPENDENT RNA POLYMERASE"/>
    <property type="match status" value="1"/>
</dbReference>
<feature type="domain" description="C3H1-type" evidence="3">
    <location>
        <begin position="1144"/>
        <end position="1172"/>
    </location>
</feature>
<dbReference type="Pfam" id="PF00644">
    <property type="entry name" value="PARP"/>
    <property type="match status" value="1"/>
</dbReference>
<dbReference type="Gene3D" id="3.40.220.10">
    <property type="entry name" value="Leucine Aminopeptidase, subunit E, domain 1"/>
    <property type="match status" value="1"/>
</dbReference>
<dbReference type="PROSITE" id="PS51059">
    <property type="entry name" value="PARP_CATALYTIC"/>
    <property type="match status" value="1"/>
</dbReference>
<feature type="region of interest" description="Disordered" evidence="2">
    <location>
        <begin position="1123"/>
        <end position="1146"/>
    </location>
</feature>
<dbReference type="InterPro" id="IPR007855">
    <property type="entry name" value="RDRP"/>
</dbReference>
<dbReference type="Gene3D" id="4.10.1000.40">
    <property type="match status" value="1"/>
</dbReference>
<evidence type="ECO:0000256" key="1">
    <source>
        <dbReference type="PROSITE-ProRule" id="PRU00723"/>
    </source>
</evidence>
<feature type="zinc finger region" description="C3H1-type" evidence="1">
    <location>
        <begin position="1144"/>
        <end position="1172"/>
    </location>
</feature>
<dbReference type="Pfam" id="PF01661">
    <property type="entry name" value="Macro"/>
    <property type="match status" value="1"/>
</dbReference>
<comment type="caution">
    <text evidence="7">The sequence shown here is derived from an EMBL/GenBank/DDBJ whole genome shotgun (WGS) entry which is preliminary data.</text>
</comment>
<keyword evidence="1" id="KW-0479">Metal-binding</keyword>
<dbReference type="CDD" id="cd02907">
    <property type="entry name" value="Macro_Af1521_BAL-like"/>
    <property type="match status" value="1"/>
</dbReference>
<feature type="domain" description="Macro" evidence="5">
    <location>
        <begin position="1928"/>
        <end position="2116"/>
    </location>
</feature>
<reference evidence="7" key="1">
    <citation type="submission" date="2021-02" db="EMBL/GenBank/DDBJ databases">
        <authorList>
            <person name="Nowell W R."/>
        </authorList>
    </citation>
    <scope>NUCLEOTIDE SEQUENCE</scope>
</reference>
<dbReference type="InterPro" id="IPR000571">
    <property type="entry name" value="Znf_CCCH"/>
</dbReference>
<dbReference type="InterPro" id="IPR057596">
    <property type="entry name" value="RDRP_core"/>
</dbReference>
<dbReference type="PANTHER" id="PTHR23079:SF55">
    <property type="entry name" value="RNA-DIRECTED RNA POLYMERASE"/>
    <property type="match status" value="1"/>
</dbReference>